<protein>
    <submittedName>
        <fullName evidence="1">Uncharacterized protein</fullName>
    </submittedName>
</protein>
<organism evidence="1 2">
    <name type="scientific">Sediminihabitans luteus</name>
    <dbReference type="NCBI Taxonomy" id="1138585"/>
    <lineage>
        <taxon>Bacteria</taxon>
        <taxon>Bacillati</taxon>
        <taxon>Actinomycetota</taxon>
        <taxon>Actinomycetes</taxon>
        <taxon>Micrococcales</taxon>
        <taxon>Cellulomonadaceae</taxon>
        <taxon>Sediminihabitans</taxon>
    </lineage>
</organism>
<evidence type="ECO:0000313" key="1">
    <source>
        <dbReference type="EMBL" id="PJJ77504.1"/>
    </source>
</evidence>
<evidence type="ECO:0000313" key="2">
    <source>
        <dbReference type="Proteomes" id="UP000231693"/>
    </source>
</evidence>
<dbReference type="RefSeq" id="WP_100421876.1">
    <property type="nucleotide sequence ID" value="NZ_BOOX01000003.1"/>
</dbReference>
<dbReference type="Proteomes" id="UP000231693">
    <property type="component" value="Unassembled WGS sequence"/>
</dbReference>
<comment type="caution">
    <text evidence="1">The sequence shown here is derived from an EMBL/GenBank/DDBJ whole genome shotgun (WGS) entry which is preliminary data.</text>
</comment>
<dbReference type="EMBL" id="PGFE01000001">
    <property type="protein sequence ID" value="PJJ77504.1"/>
    <property type="molecule type" value="Genomic_DNA"/>
</dbReference>
<name>A0A2M9CZY3_9CELL</name>
<sequence>MAMIRFRAQIATDPATGMGRPELVGATVTIVQAGTTTPVPIWEDAAKGIPIASSQLTVTPDVFVPQFWADGFEELDAISGSNRVPIDSNVGTRNAAIAAQAAAEEARDAALSGAGGVASDSGIADLVSDPASDTSAALEARYGPGILVLDLDAVLPPGTPDGTLVARVGSGAPPITVYAADEFARAGTGGWGSADTGGVWTVSHPAQMSTVTADGGQGRISVEATSAYRFANLASVIELNQEILVTFSRDTVGTGGCVFLVRGRASGGGVTFYQAVVRIYASTHSGNPGRVDVALGKSGLNDLQDYVLGALTGYTEGRKIKVRLRLEGTNPTVVSTRAWYADAAEPTTWTRQASDSTAATQVAGQPMVGGYLTGSEGTLPQTVSVHDILMTGI</sequence>
<proteinExistence type="predicted"/>
<accession>A0A2M9CZY3</accession>
<gene>
    <name evidence="1" type="ORF">CLV28_0723</name>
</gene>
<keyword evidence="2" id="KW-1185">Reference proteome</keyword>
<reference evidence="1 2" key="1">
    <citation type="submission" date="2017-11" db="EMBL/GenBank/DDBJ databases">
        <title>Genomic Encyclopedia of Archaeal and Bacterial Type Strains, Phase II (KMG-II): From Individual Species to Whole Genera.</title>
        <authorList>
            <person name="Goeker M."/>
        </authorList>
    </citation>
    <scope>NUCLEOTIDE SEQUENCE [LARGE SCALE GENOMIC DNA]</scope>
    <source>
        <strain evidence="1 2">DSM 25478</strain>
    </source>
</reference>
<dbReference type="AlphaFoldDB" id="A0A2M9CZY3"/>
<dbReference type="OrthoDB" id="9772095at2"/>